<feature type="region of interest" description="Disordered" evidence="1">
    <location>
        <begin position="1"/>
        <end position="27"/>
    </location>
</feature>
<proteinExistence type="predicted"/>
<dbReference type="InterPro" id="IPR026939">
    <property type="entry name" value="ZNF706/At2g23090_sf"/>
</dbReference>
<evidence type="ECO:0000256" key="1">
    <source>
        <dbReference type="SAM" id="MobiDB-lite"/>
    </source>
</evidence>
<sequence>MVRGHAKEEAQKRNAAKNVPKKGTQRGDAEKKLTVICPQCKAQMPGYALLAQHYDGELLCAVPKAEPDALVGYALWISVDFGLLCRSSAKGYSAQICMR</sequence>
<dbReference type="AlphaFoldDB" id="A0A7S4ETY0"/>
<gene>
    <name evidence="2" type="ORF">PCAR00345_LOCUS5186</name>
</gene>
<dbReference type="SUPFAM" id="SSF118359">
    <property type="entry name" value="Expressed protein At2g23090/F21P24.15"/>
    <property type="match status" value="1"/>
</dbReference>
<evidence type="ECO:0000313" key="2">
    <source>
        <dbReference type="EMBL" id="CAE0752601.1"/>
    </source>
</evidence>
<organism evidence="2">
    <name type="scientific">Chrysotila carterae</name>
    <name type="common">Marine alga</name>
    <name type="synonym">Syracosphaera carterae</name>
    <dbReference type="NCBI Taxonomy" id="13221"/>
    <lineage>
        <taxon>Eukaryota</taxon>
        <taxon>Haptista</taxon>
        <taxon>Haptophyta</taxon>
        <taxon>Prymnesiophyceae</taxon>
        <taxon>Isochrysidales</taxon>
        <taxon>Isochrysidaceae</taxon>
        <taxon>Chrysotila</taxon>
    </lineage>
</organism>
<dbReference type="EMBL" id="HBIZ01008881">
    <property type="protein sequence ID" value="CAE0752601.1"/>
    <property type="molecule type" value="Transcribed_RNA"/>
</dbReference>
<name>A0A7S4ETY0_CHRCT</name>
<reference evidence="2" key="1">
    <citation type="submission" date="2021-01" db="EMBL/GenBank/DDBJ databases">
        <authorList>
            <person name="Corre E."/>
            <person name="Pelletier E."/>
            <person name="Niang G."/>
            <person name="Scheremetjew M."/>
            <person name="Finn R."/>
            <person name="Kale V."/>
            <person name="Holt S."/>
            <person name="Cochrane G."/>
            <person name="Meng A."/>
            <person name="Brown T."/>
            <person name="Cohen L."/>
        </authorList>
    </citation>
    <scope>NUCLEOTIDE SEQUENCE</scope>
    <source>
        <strain evidence="2">CCMP645</strain>
    </source>
</reference>
<feature type="compositionally biased region" description="Basic and acidic residues" evidence="1">
    <location>
        <begin position="1"/>
        <end position="12"/>
    </location>
</feature>
<protein>
    <submittedName>
        <fullName evidence="2">Uncharacterized protein</fullName>
    </submittedName>
</protein>
<dbReference type="Gene3D" id="4.10.1050.10">
    <property type="entry name" value="At2g23090-like"/>
    <property type="match status" value="1"/>
</dbReference>
<accession>A0A7S4ETY0</accession>